<sequence length="68" mass="7658">MKDLLSETDVTWLVPLNFEPRRLFPSGFYLGWCAQDGSVSSAGRLLPCGFSRNPHDLVRDLLQSRGSF</sequence>
<dbReference type="AlphaFoldDB" id="A0A1L3Z8W6"/>
<evidence type="ECO:0000313" key="2">
    <source>
        <dbReference type="Proteomes" id="UP000183050"/>
    </source>
</evidence>
<evidence type="ECO:0000313" key="1">
    <source>
        <dbReference type="EMBL" id="API52032.1"/>
    </source>
</evidence>
<accession>A0A1L3Z8W6</accession>
<organism evidence="1 2">
    <name type="scientific">Rhizobium leguminosarum</name>
    <dbReference type="NCBI Taxonomy" id="384"/>
    <lineage>
        <taxon>Bacteria</taxon>
        <taxon>Pseudomonadati</taxon>
        <taxon>Pseudomonadota</taxon>
        <taxon>Alphaproteobacteria</taxon>
        <taxon>Hyphomicrobiales</taxon>
        <taxon>Rhizobiaceae</taxon>
        <taxon>Rhizobium/Agrobacterium group</taxon>
        <taxon>Rhizobium</taxon>
    </lineage>
</organism>
<gene>
    <name evidence="1" type="ORF">BMW22_10685</name>
</gene>
<proteinExistence type="predicted"/>
<dbReference type="Proteomes" id="UP000183050">
    <property type="component" value="Chromosome"/>
</dbReference>
<reference evidence="1 2" key="1">
    <citation type="submission" date="2016-11" db="EMBL/GenBank/DDBJ databases">
        <title>Rhizobium leguminosarum bv. viciae strain Vaf12 isolated from Vavilovia formosa root nodules from Russia, Dagestan.</title>
        <authorList>
            <person name="Kimeklis A."/>
        </authorList>
    </citation>
    <scope>NUCLEOTIDE SEQUENCE [LARGE SCALE GENOMIC DNA]</scope>
    <source>
        <strain evidence="1 2">Vaf-108</strain>
    </source>
</reference>
<protein>
    <submittedName>
        <fullName evidence="1">Uncharacterized protein</fullName>
    </submittedName>
</protein>
<name>A0A1L3Z8W6_RHILE</name>
<dbReference type="EMBL" id="CP018228">
    <property type="protein sequence ID" value="API52032.1"/>
    <property type="molecule type" value="Genomic_DNA"/>
</dbReference>